<sequence length="618" mass="69923">MQLLPLATLSIWLVACHLRTSFGELYPRKYCIELAEDDLHRKGPILSEYTKCQHCLLGNAGVNGLYINTIELTGITFTVVSWSLGFQRVRNHCNNSDVCPNLAPLQRAPPPVPYADTSKAISHVSKKKDPKEKLVCLTQSYWDARDGCKACRREEMDSKSLGEFLVLIEGEVYFVYVLRTSRYVPGTSINCEKNGACTDLGHDEYPDHLCQAVHRKGVSKSAKSATLMKFKSSFRETQKNGKTKEQQLQSYCLEATPKPDTYARGRSIHERMLSCMKCIRRTATGFVHWFRGDATVEKVASLLISSKKYLTDWSDCMGMCHTLKKAPIANCYVDYQTQFDESPIGDQIFVNIAEPSRKNLFPDYYSECVVSHYRSEHFQKCQRCLNTIVDNPAVKLSDITSLITSKAGQKATLTTCISTSNERICDKLVFVPNEMCMYDPWVAARSNPLASAHSNPSRRQLFPWRKYLWPKTHQTSNVGILPTHPERGVTLVSATYDRVECLKCLALVHEVLFVSTVKRYVWMIKPNKEAPSCNCESIKTESELIYIDIHSLRSISAIEIYAHIHGSNSWIGKQHPSDITSDLLPSNLQWDTGSNKNILSRFNSNRSKLICLFSLCTG</sequence>
<feature type="chain" id="PRO_5003259597" evidence="1">
    <location>
        <begin position="24"/>
        <end position="618"/>
    </location>
</feature>
<feature type="signal peptide" evidence="1">
    <location>
        <begin position="1"/>
        <end position="23"/>
    </location>
</feature>
<protein>
    <submittedName>
        <fullName evidence="2">AlNc14C7G976 protein</fullName>
    </submittedName>
</protein>
<dbReference type="HOGENOM" id="CLU_472848_0_0_1"/>
<keyword evidence="1" id="KW-0732">Signal</keyword>
<dbReference type="EMBL" id="FR824052">
    <property type="protein sequence ID" value="CCA14968.1"/>
    <property type="molecule type" value="Genomic_DNA"/>
</dbReference>
<evidence type="ECO:0000313" key="2">
    <source>
        <dbReference type="EMBL" id="CCA14968.1"/>
    </source>
</evidence>
<dbReference type="AlphaFoldDB" id="F0W1N9"/>
<reference evidence="2" key="1">
    <citation type="journal article" date="2011" name="PLoS Biol.">
        <title>Gene gain and loss during evolution of obligate parasitism in the white rust pathogen of Arabidopsis thaliana.</title>
        <authorList>
            <person name="Kemen E."/>
            <person name="Gardiner A."/>
            <person name="Schultz-Larsen T."/>
            <person name="Kemen A.C."/>
            <person name="Balmuth A.L."/>
            <person name="Robert-Seilaniantz A."/>
            <person name="Bailey K."/>
            <person name="Holub E."/>
            <person name="Studholme D.J."/>
            <person name="Maclean D."/>
            <person name="Jones J.D."/>
        </authorList>
    </citation>
    <scope>NUCLEOTIDE SEQUENCE</scope>
</reference>
<evidence type="ECO:0000256" key="1">
    <source>
        <dbReference type="SAM" id="SignalP"/>
    </source>
</evidence>
<name>F0W1N9_9STRA</name>
<gene>
    <name evidence="2" type="primary">AlNc14C7G976</name>
    <name evidence="2" type="ORF">ALNC14_011110</name>
</gene>
<organism evidence="2">
    <name type="scientific">Albugo laibachii Nc14</name>
    <dbReference type="NCBI Taxonomy" id="890382"/>
    <lineage>
        <taxon>Eukaryota</taxon>
        <taxon>Sar</taxon>
        <taxon>Stramenopiles</taxon>
        <taxon>Oomycota</taxon>
        <taxon>Peronosporomycetes</taxon>
        <taxon>Albuginales</taxon>
        <taxon>Albuginaceae</taxon>
        <taxon>Albugo</taxon>
    </lineage>
</organism>
<accession>F0W1N9</accession>
<reference evidence="2" key="2">
    <citation type="submission" date="2011-02" db="EMBL/GenBank/DDBJ databases">
        <authorList>
            <person name="MacLean D."/>
        </authorList>
    </citation>
    <scope>NUCLEOTIDE SEQUENCE</scope>
</reference>
<proteinExistence type="predicted"/>